<dbReference type="EMBL" id="VIIS01000459">
    <property type="protein sequence ID" value="KAF0308848.1"/>
    <property type="molecule type" value="Genomic_DNA"/>
</dbReference>
<protein>
    <submittedName>
        <fullName evidence="2">Uncharacterized protein</fullName>
    </submittedName>
</protein>
<evidence type="ECO:0000256" key="1">
    <source>
        <dbReference type="SAM" id="MobiDB-lite"/>
    </source>
</evidence>
<feature type="region of interest" description="Disordered" evidence="1">
    <location>
        <begin position="1"/>
        <end position="33"/>
    </location>
</feature>
<accession>A0A6A4X1V7</accession>
<dbReference type="Proteomes" id="UP000440578">
    <property type="component" value="Unassembled WGS sequence"/>
</dbReference>
<proteinExistence type="predicted"/>
<dbReference type="OrthoDB" id="19014at2759"/>
<sequence>MAAKSHRPMSHDPVPYSGAVPIPRRRSPATMSRRASLFARQNPGRRRVRFPDEVVFDESVKENDADAVVSMLRRASVDIDVNRINSAAASFGIGPACGVREELPAPQTRGPRLSAYTTHGPRAKARRPDPHSSLTRGFGE</sequence>
<evidence type="ECO:0000313" key="3">
    <source>
        <dbReference type="Proteomes" id="UP000440578"/>
    </source>
</evidence>
<feature type="region of interest" description="Disordered" evidence="1">
    <location>
        <begin position="99"/>
        <end position="140"/>
    </location>
</feature>
<name>A0A6A4X1V7_AMPAM</name>
<dbReference type="AlphaFoldDB" id="A0A6A4X1V7"/>
<gene>
    <name evidence="2" type="ORF">FJT64_002123</name>
</gene>
<reference evidence="2 3" key="1">
    <citation type="submission" date="2019-07" db="EMBL/GenBank/DDBJ databases">
        <title>Draft genome assembly of a fouling barnacle, Amphibalanus amphitrite (Darwin, 1854): The first reference genome for Thecostraca.</title>
        <authorList>
            <person name="Kim W."/>
        </authorList>
    </citation>
    <scope>NUCLEOTIDE SEQUENCE [LARGE SCALE GENOMIC DNA]</scope>
    <source>
        <strain evidence="2">SNU_AA5</strain>
        <tissue evidence="2">Soma without cirri and trophi</tissue>
    </source>
</reference>
<keyword evidence="3" id="KW-1185">Reference proteome</keyword>
<comment type="caution">
    <text evidence="2">The sequence shown here is derived from an EMBL/GenBank/DDBJ whole genome shotgun (WGS) entry which is preliminary data.</text>
</comment>
<organism evidence="2 3">
    <name type="scientific">Amphibalanus amphitrite</name>
    <name type="common">Striped barnacle</name>
    <name type="synonym">Balanus amphitrite</name>
    <dbReference type="NCBI Taxonomy" id="1232801"/>
    <lineage>
        <taxon>Eukaryota</taxon>
        <taxon>Metazoa</taxon>
        <taxon>Ecdysozoa</taxon>
        <taxon>Arthropoda</taxon>
        <taxon>Crustacea</taxon>
        <taxon>Multicrustacea</taxon>
        <taxon>Cirripedia</taxon>
        <taxon>Thoracica</taxon>
        <taxon>Thoracicalcarea</taxon>
        <taxon>Balanomorpha</taxon>
        <taxon>Balanoidea</taxon>
        <taxon>Balanidae</taxon>
        <taxon>Amphibalaninae</taxon>
        <taxon>Amphibalanus</taxon>
    </lineage>
</organism>
<evidence type="ECO:0000313" key="2">
    <source>
        <dbReference type="EMBL" id="KAF0308848.1"/>
    </source>
</evidence>